<evidence type="ECO:0000313" key="1">
    <source>
        <dbReference type="EMBL" id="GIF94742.1"/>
    </source>
</evidence>
<comment type="caution">
    <text evidence="1">The sequence shown here is derived from an EMBL/GenBank/DDBJ whole genome shotgun (WGS) entry which is preliminary data.</text>
</comment>
<dbReference type="AlphaFoldDB" id="A0A8J3K141"/>
<keyword evidence="2" id="KW-1185">Reference proteome</keyword>
<reference evidence="1 2" key="1">
    <citation type="submission" date="2021-01" db="EMBL/GenBank/DDBJ databases">
        <title>Whole genome shotgun sequence of Catellatospora chokoriensis NBRC 107358.</title>
        <authorList>
            <person name="Komaki H."/>
            <person name="Tamura T."/>
        </authorList>
    </citation>
    <scope>NUCLEOTIDE SEQUENCE [LARGE SCALE GENOMIC DNA]</scope>
    <source>
        <strain evidence="1 2">NBRC 107358</strain>
    </source>
</reference>
<organism evidence="1 2">
    <name type="scientific">Catellatospora chokoriensis</name>
    <dbReference type="NCBI Taxonomy" id="310353"/>
    <lineage>
        <taxon>Bacteria</taxon>
        <taxon>Bacillati</taxon>
        <taxon>Actinomycetota</taxon>
        <taxon>Actinomycetes</taxon>
        <taxon>Micromonosporales</taxon>
        <taxon>Micromonosporaceae</taxon>
        <taxon>Catellatospora</taxon>
    </lineage>
</organism>
<name>A0A8J3K141_9ACTN</name>
<sequence>MAARCEWGIHVSRRRLATLISAPALLVAIVVAVSGAVGDLPAGSGAVAEVGDKLRPDSELLSCDPGNGVVSSTLDYAVGGSETPDLRTPEEIVSDVLTFEGQPELAALELVTVYARRDYRQVTVNGPQGVYAAFTFESVPGVQQGRPILTQFSRCNGPMPNHR</sequence>
<gene>
    <name evidence="1" type="ORF">Cch02nite_81860</name>
</gene>
<proteinExistence type="predicted"/>
<evidence type="ECO:0000313" key="2">
    <source>
        <dbReference type="Proteomes" id="UP000619293"/>
    </source>
</evidence>
<protein>
    <submittedName>
        <fullName evidence="1">Uncharacterized protein</fullName>
    </submittedName>
</protein>
<dbReference type="EMBL" id="BONG01000115">
    <property type="protein sequence ID" value="GIF94742.1"/>
    <property type="molecule type" value="Genomic_DNA"/>
</dbReference>
<accession>A0A8J3K141</accession>
<dbReference type="Proteomes" id="UP000619293">
    <property type="component" value="Unassembled WGS sequence"/>
</dbReference>